<gene>
    <name evidence="3" type="ORF">GCM10009776_14770</name>
</gene>
<feature type="domain" description="VanZ-like" evidence="2">
    <location>
        <begin position="53"/>
        <end position="127"/>
    </location>
</feature>
<comment type="caution">
    <text evidence="3">The sequence shown here is derived from an EMBL/GenBank/DDBJ whole genome shotgun (WGS) entry which is preliminary data.</text>
</comment>
<feature type="transmembrane region" description="Helical" evidence="1">
    <location>
        <begin position="111"/>
        <end position="130"/>
    </location>
</feature>
<evidence type="ECO:0000256" key="1">
    <source>
        <dbReference type="SAM" id="Phobius"/>
    </source>
</evidence>
<name>A0ABP5BZT5_9MICO</name>
<feature type="transmembrane region" description="Helical" evidence="1">
    <location>
        <begin position="51"/>
        <end position="73"/>
    </location>
</feature>
<sequence>MSATAPPRRWVVWLLVGYTIMAAVLLLAPGGPGDIIAAIMEWLHDGLGLSFIHQGWIEFAGNILLFVPLGFLLTLLFRRVWVGLVVLSALSVSTELVQMLMPARMASLRDILANLLGAGVGAAIASVTVIRRSSPPTATRRAR</sequence>
<feature type="transmembrane region" description="Helical" evidence="1">
    <location>
        <begin position="80"/>
        <end position="99"/>
    </location>
</feature>
<dbReference type="Proteomes" id="UP001499933">
    <property type="component" value="Unassembled WGS sequence"/>
</dbReference>
<feature type="transmembrane region" description="Helical" evidence="1">
    <location>
        <begin position="12"/>
        <end position="31"/>
    </location>
</feature>
<protein>
    <recommendedName>
        <fullName evidence="2">VanZ-like domain-containing protein</fullName>
    </recommendedName>
</protein>
<dbReference type="Pfam" id="PF04892">
    <property type="entry name" value="VanZ"/>
    <property type="match status" value="1"/>
</dbReference>
<reference evidence="4" key="1">
    <citation type="journal article" date="2019" name="Int. J. Syst. Evol. Microbiol.">
        <title>The Global Catalogue of Microorganisms (GCM) 10K type strain sequencing project: providing services to taxonomists for standard genome sequencing and annotation.</title>
        <authorList>
            <consortium name="The Broad Institute Genomics Platform"/>
            <consortium name="The Broad Institute Genome Sequencing Center for Infectious Disease"/>
            <person name="Wu L."/>
            <person name="Ma J."/>
        </authorList>
    </citation>
    <scope>NUCLEOTIDE SEQUENCE [LARGE SCALE GENOMIC DNA]</scope>
    <source>
        <strain evidence="4">JCM 14901</strain>
    </source>
</reference>
<dbReference type="RefSeq" id="WP_344092915.1">
    <property type="nucleotide sequence ID" value="NZ_BAAAOG010000002.1"/>
</dbReference>
<evidence type="ECO:0000313" key="3">
    <source>
        <dbReference type="EMBL" id="GAA1953936.1"/>
    </source>
</evidence>
<keyword evidence="1" id="KW-1133">Transmembrane helix</keyword>
<keyword evidence="4" id="KW-1185">Reference proteome</keyword>
<keyword evidence="1" id="KW-0472">Membrane</keyword>
<dbReference type="InterPro" id="IPR006976">
    <property type="entry name" value="VanZ-like"/>
</dbReference>
<proteinExistence type="predicted"/>
<accession>A0ABP5BZT5</accession>
<evidence type="ECO:0000259" key="2">
    <source>
        <dbReference type="Pfam" id="PF04892"/>
    </source>
</evidence>
<dbReference type="EMBL" id="BAAAOG010000002">
    <property type="protein sequence ID" value="GAA1953936.1"/>
    <property type="molecule type" value="Genomic_DNA"/>
</dbReference>
<evidence type="ECO:0000313" key="4">
    <source>
        <dbReference type="Proteomes" id="UP001499933"/>
    </source>
</evidence>
<keyword evidence="1" id="KW-0812">Transmembrane</keyword>
<organism evidence="3 4">
    <name type="scientific">Microbacterium deminutum</name>
    <dbReference type="NCBI Taxonomy" id="344164"/>
    <lineage>
        <taxon>Bacteria</taxon>
        <taxon>Bacillati</taxon>
        <taxon>Actinomycetota</taxon>
        <taxon>Actinomycetes</taxon>
        <taxon>Micrococcales</taxon>
        <taxon>Microbacteriaceae</taxon>
        <taxon>Microbacterium</taxon>
    </lineage>
</organism>